<dbReference type="GO" id="GO:0016881">
    <property type="term" value="F:acid-amino acid ligase activity"/>
    <property type="evidence" value="ECO:0007669"/>
    <property type="project" value="InterPro"/>
</dbReference>
<protein>
    <recommendedName>
        <fullName evidence="7">UDP-N-acetylmuramyl-tripeptide synthetase</fullName>
    </recommendedName>
</protein>
<dbReference type="UniPathway" id="UPA00219"/>
<keyword evidence="2" id="KW-0133">Cell shape</keyword>
<dbReference type="InterPro" id="IPR005761">
    <property type="entry name" value="UDP-N-AcMur-Glu-dNH2Pim_ligase"/>
</dbReference>
<dbReference type="InterPro" id="IPR013221">
    <property type="entry name" value="Mur_ligase_cen"/>
</dbReference>
<organism evidence="5 6">
    <name type="scientific">Candidatus Falkowbacteria bacterium RIFOXYA2_FULL_47_9</name>
    <dbReference type="NCBI Taxonomy" id="1797995"/>
    <lineage>
        <taxon>Bacteria</taxon>
        <taxon>Candidatus Falkowiibacteriota</taxon>
    </lineage>
</organism>
<evidence type="ECO:0000256" key="2">
    <source>
        <dbReference type="RuleBase" id="RU004135"/>
    </source>
</evidence>
<dbReference type="Pfam" id="PF02875">
    <property type="entry name" value="Mur_ligase_C"/>
    <property type="match status" value="1"/>
</dbReference>
<evidence type="ECO:0000259" key="3">
    <source>
        <dbReference type="Pfam" id="PF02875"/>
    </source>
</evidence>
<name>A0A1F5SID6_9BACT</name>
<proteinExistence type="inferred from homology"/>
<dbReference type="EMBL" id="MFGC01000048">
    <property type="protein sequence ID" value="OGF26478.1"/>
    <property type="molecule type" value="Genomic_DNA"/>
</dbReference>
<comment type="caution">
    <text evidence="5">The sequence shown here is derived from an EMBL/GenBank/DDBJ whole genome shotgun (WGS) entry which is preliminary data.</text>
</comment>
<dbReference type="STRING" id="1797995.A2242_03595"/>
<dbReference type="GO" id="GO:0009252">
    <property type="term" value="P:peptidoglycan biosynthetic process"/>
    <property type="evidence" value="ECO:0007669"/>
    <property type="project" value="UniProtKB-UniPathway"/>
</dbReference>
<evidence type="ECO:0000259" key="4">
    <source>
        <dbReference type="Pfam" id="PF08245"/>
    </source>
</evidence>
<keyword evidence="2" id="KW-0131">Cell cycle</keyword>
<reference evidence="5 6" key="1">
    <citation type="journal article" date="2016" name="Nat. Commun.">
        <title>Thousands of microbial genomes shed light on interconnected biogeochemical processes in an aquifer system.</title>
        <authorList>
            <person name="Anantharaman K."/>
            <person name="Brown C.T."/>
            <person name="Hug L.A."/>
            <person name="Sharon I."/>
            <person name="Castelle C.J."/>
            <person name="Probst A.J."/>
            <person name="Thomas B.C."/>
            <person name="Singh A."/>
            <person name="Wilkins M.J."/>
            <person name="Karaoz U."/>
            <person name="Brodie E.L."/>
            <person name="Williams K.H."/>
            <person name="Hubbard S.S."/>
            <person name="Banfield J.F."/>
        </authorList>
    </citation>
    <scope>NUCLEOTIDE SEQUENCE [LARGE SCALE GENOMIC DNA]</scope>
</reference>
<dbReference type="InterPro" id="IPR004101">
    <property type="entry name" value="Mur_ligase_C"/>
</dbReference>
<accession>A0A1F5SID6</accession>
<keyword evidence="2" id="KW-0132">Cell division</keyword>
<dbReference type="Gene3D" id="3.90.190.20">
    <property type="entry name" value="Mur ligase, C-terminal domain"/>
    <property type="match status" value="1"/>
</dbReference>
<gene>
    <name evidence="5" type="ORF">A2242_03595</name>
</gene>
<evidence type="ECO:0000313" key="5">
    <source>
        <dbReference type="EMBL" id="OGF26478.1"/>
    </source>
</evidence>
<comment type="subcellular location">
    <subcellularLocation>
        <location evidence="2">Cytoplasm</location>
    </subcellularLocation>
</comment>
<dbReference type="NCBIfam" id="TIGR01085">
    <property type="entry name" value="murE"/>
    <property type="match status" value="1"/>
</dbReference>
<dbReference type="GO" id="GO:0005737">
    <property type="term" value="C:cytoplasm"/>
    <property type="evidence" value="ECO:0007669"/>
    <property type="project" value="UniProtKB-SubCell"/>
</dbReference>
<dbReference type="GO" id="GO:0005524">
    <property type="term" value="F:ATP binding"/>
    <property type="evidence" value="ECO:0007669"/>
    <property type="project" value="InterPro"/>
</dbReference>
<comment type="similarity">
    <text evidence="1">Belongs to the MurCDEF family. MurE subfamily.</text>
</comment>
<dbReference type="Pfam" id="PF08245">
    <property type="entry name" value="Mur_ligase_M"/>
    <property type="match status" value="1"/>
</dbReference>
<dbReference type="InterPro" id="IPR036615">
    <property type="entry name" value="Mur_ligase_C_dom_sf"/>
</dbReference>
<dbReference type="PANTHER" id="PTHR23135">
    <property type="entry name" value="MUR LIGASE FAMILY MEMBER"/>
    <property type="match status" value="1"/>
</dbReference>
<evidence type="ECO:0008006" key="7">
    <source>
        <dbReference type="Google" id="ProtNLM"/>
    </source>
</evidence>
<dbReference type="Gene3D" id="3.40.1190.10">
    <property type="entry name" value="Mur-like, catalytic domain"/>
    <property type="match status" value="1"/>
</dbReference>
<dbReference type="SUPFAM" id="SSF53623">
    <property type="entry name" value="MurD-like peptide ligases, catalytic domain"/>
    <property type="match status" value="1"/>
</dbReference>
<dbReference type="PANTHER" id="PTHR23135:SF4">
    <property type="entry name" value="UDP-N-ACETYLMURAMOYL-L-ALANYL-D-GLUTAMATE--2,6-DIAMINOPIMELATE LIGASE MURE HOMOLOG, CHLOROPLASTIC"/>
    <property type="match status" value="1"/>
</dbReference>
<dbReference type="AlphaFoldDB" id="A0A1F5SID6"/>
<sequence>MNLLHLIKKLIPKKFFKKLQPAYHLTLAWLSALWYRFPSEKLIVIGVTGTTGKTTVIYLIAKMLEQAGFRVGVTSTALFKVGQTEWNNDKKMTMLGRFFTQKMLARMVKENCQYAIIETTSEGIEQFRHRFINYDVCVFTGIYPEHIDSHGSFENYKRAKLKLFTHLAACKLKYVNEARVVQRIKNELKKIHCERVKKTIIVNGDDECAAEFLNFNVDQKISYQPSAISYQNEEKIFFVRNSNSGADGIKFQVADEMFQLKLMGAFNVSNALAAVALGLSQAVPLETIKAGLEKISGVPGRFERVDEGQAFGVIVDYAFEPNAVTKLYETIAQLPHEKILHVLGATGGGRDAARRPVLGRIAGAHADVVIVTNEDPYDDLPEIIMDQVALGAEKAGKIFGKNLFKILERRKAIAEAFKLARVGDIVLVTGKGNEQAICVAGGKKIPWDDRAVAREELRRLA</sequence>
<dbReference type="GO" id="GO:0051301">
    <property type="term" value="P:cell division"/>
    <property type="evidence" value="ECO:0007669"/>
    <property type="project" value="UniProtKB-KW"/>
</dbReference>
<dbReference type="InterPro" id="IPR036565">
    <property type="entry name" value="Mur-like_cat_sf"/>
</dbReference>
<comment type="pathway">
    <text evidence="2">Cell wall biogenesis; peptidoglycan biosynthesis.</text>
</comment>
<feature type="domain" description="Mur ligase C-terminal" evidence="3">
    <location>
        <begin position="300"/>
        <end position="432"/>
    </location>
</feature>
<feature type="domain" description="Mur ligase central" evidence="4">
    <location>
        <begin position="47"/>
        <end position="277"/>
    </location>
</feature>
<dbReference type="Proteomes" id="UP000178925">
    <property type="component" value="Unassembled WGS sequence"/>
</dbReference>
<dbReference type="GO" id="GO:0008360">
    <property type="term" value="P:regulation of cell shape"/>
    <property type="evidence" value="ECO:0007669"/>
    <property type="project" value="UniProtKB-KW"/>
</dbReference>
<dbReference type="GO" id="GO:0071555">
    <property type="term" value="P:cell wall organization"/>
    <property type="evidence" value="ECO:0007669"/>
    <property type="project" value="UniProtKB-KW"/>
</dbReference>
<evidence type="ECO:0000256" key="1">
    <source>
        <dbReference type="ARBA" id="ARBA00005898"/>
    </source>
</evidence>
<keyword evidence="2" id="KW-0573">Peptidoglycan synthesis</keyword>
<keyword evidence="2" id="KW-0961">Cell wall biogenesis/degradation</keyword>
<evidence type="ECO:0000313" key="6">
    <source>
        <dbReference type="Proteomes" id="UP000178925"/>
    </source>
</evidence>
<dbReference type="SUPFAM" id="SSF53244">
    <property type="entry name" value="MurD-like peptide ligases, peptide-binding domain"/>
    <property type="match status" value="1"/>
</dbReference>